<dbReference type="Gene3D" id="3.40.50.880">
    <property type="match status" value="1"/>
</dbReference>
<dbReference type="PANTHER" id="PTHR43280">
    <property type="entry name" value="ARAC-FAMILY TRANSCRIPTIONAL REGULATOR"/>
    <property type="match status" value="1"/>
</dbReference>
<evidence type="ECO:0000259" key="4">
    <source>
        <dbReference type="PROSITE" id="PS01124"/>
    </source>
</evidence>
<evidence type="ECO:0000313" key="5">
    <source>
        <dbReference type="EMBL" id="TCL03896.1"/>
    </source>
</evidence>
<evidence type="ECO:0000256" key="3">
    <source>
        <dbReference type="ARBA" id="ARBA00023163"/>
    </source>
</evidence>
<reference evidence="5 6" key="1">
    <citation type="submission" date="2019-02" db="EMBL/GenBank/DDBJ databases">
        <title>Investigation of anaerobic lignin degradation for improved lignocellulosic biofuels.</title>
        <authorList>
            <person name="Deangelis K."/>
        </authorList>
    </citation>
    <scope>NUCLEOTIDE SEQUENCE [LARGE SCALE GENOMIC DNA]</scope>
    <source>
        <strain evidence="5 6">159R</strain>
    </source>
</reference>
<dbReference type="InterPro" id="IPR029062">
    <property type="entry name" value="Class_I_gatase-like"/>
</dbReference>
<dbReference type="PANTHER" id="PTHR43280:SF2">
    <property type="entry name" value="HTH-TYPE TRANSCRIPTIONAL REGULATOR EXSA"/>
    <property type="match status" value="1"/>
</dbReference>
<dbReference type="EMBL" id="SJOI01000001">
    <property type="protein sequence ID" value="TCL03896.1"/>
    <property type="molecule type" value="Genomic_DNA"/>
</dbReference>
<evidence type="ECO:0000256" key="2">
    <source>
        <dbReference type="ARBA" id="ARBA00023125"/>
    </source>
</evidence>
<sequence>MVILTYPGCYFGEAIRLLELVISLEEPLAEQNQRSTRNLIQIYSLSGGRVFSPASCLIYMDTLMIQGPKPVDPDLLIIAHGARAAADHAGELSDWLREVCPGTKQIVALGSGVIPLAAAGLLNHRKVATHSAWVPLLAEHYPLVQIDDLSPLQIDGNIYTTSEQINLHELAMLLAKNSLSPGHRPPQLLAVSRTGDGVAAFSHAFTRSDSIAHRIILWWLAHIDEDISMERSAEFLSMSERSFRRHFKTEVGYSPYLFLLLLRLELARQAMIDSDLPIDKIARRGGLHDGQQLARMFRKFIETSPHRYRTEKCNEVLPMPHPIYAALFDGRTTPPWLRELQFAAKRDRAEDRGSGL</sequence>
<dbReference type="GO" id="GO:0043565">
    <property type="term" value="F:sequence-specific DNA binding"/>
    <property type="evidence" value="ECO:0007669"/>
    <property type="project" value="InterPro"/>
</dbReference>
<dbReference type="SUPFAM" id="SSF46689">
    <property type="entry name" value="Homeodomain-like"/>
    <property type="match status" value="2"/>
</dbReference>
<dbReference type="AlphaFoldDB" id="A0A4R1NGR1"/>
<keyword evidence="3" id="KW-0804">Transcription</keyword>
<dbReference type="GO" id="GO:0003700">
    <property type="term" value="F:DNA-binding transcription factor activity"/>
    <property type="evidence" value="ECO:0007669"/>
    <property type="project" value="InterPro"/>
</dbReference>
<name>A0A4R1NGR1_9GAMM</name>
<dbReference type="PROSITE" id="PS00041">
    <property type="entry name" value="HTH_ARAC_FAMILY_1"/>
    <property type="match status" value="1"/>
</dbReference>
<keyword evidence="2" id="KW-0238">DNA-binding</keyword>
<proteinExistence type="predicted"/>
<protein>
    <submittedName>
        <fullName evidence="5">Transcriptional regulator GlxA family with amidase domain</fullName>
    </submittedName>
</protein>
<dbReference type="InterPro" id="IPR018060">
    <property type="entry name" value="HTH_AraC"/>
</dbReference>
<dbReference type="RefSeq" id="WP_165934149.1">
    <property type="nucleotide sequence ID" value="NZ_SJOI01000001.1"/>
</dbReference>
<keyword evidence="6" id="KW-1185">Reference proteome</keyword>
<dbReference type="Proteomes" id="UP000294555">
    <property type="component" value="Unassembled WGS sequence"/>
</dbReference>
<dbReference type="PROSITE" id="PS01124">
    <property type="entry name" value="HTH_ARAC_FAMILY_2"/>
    <property type="match status" value="1"/>
</dbReference>
<evidence type="ECO:0000256" key="1">
    <source>
        <dbReference type="ARBA" id="ARBA00023015"/>
    </source>
</evidence>
<dbReference type="InterPro" id="IPR018062">
    <property type="entry name" value="HTH_AraC-typ_CS"/>
</dbReference>
<evidence type="ECO:0000313" key="6">
    <source>
        <dbReference type="Proteomes" id="UP000294555"/>
    </source>
</evidence>
<dbReference type="Pfam" id="PF12833">
    <property type="entry name" value="HTH_18"/>
    <property type="match status" value="1"/>
</dbReference>
<comment type="caution">
    <text evidence="5">The sequence shown here is derived from an EMBL/GenBank/DDBJ whole genome shotgun (WGS) entry which is preliminary data.</text>
</comment>
<dbReference type="Gene3D" id="1.10.10.60">
    <property type="entry name" value="Homeodomain-like"/>
    <property type="match status" value="1"/>
</dbReference>
<dbReference type="InterPro" id="IPR009057">
    <property type="entry name" value="Homeodomain-like_sf"/>
</dbReference>
<accession>A0A4R1NGR1</accession>
<organism evidence="5 6">
    <name type="scientific">Sodalis ligni</name>
    <dbReference type="NCBI Taxonomy" id="2697027"/>
    <lineage>
        <taxon>Bacteria</taxon>
        <taxon>Pseudomonadati</taxon>
        <taxon>Pseudomonadota</taxon>
        <taxon>Gammaproteobacteria</taxon>
        <taxon>Enterobacterales</taxon>
        <taxon>Bruguierivoracaceae</taxon>
        <taxon>Sodalis</taxon>
    </lineage>
</organism>
<dbReference type="SUPFAM" id="SSF52317">
    <property type="entry name" value="Class I glutamine amidotransferase-like"/>
    <property type="match status" value="1"/>
</dbReference>
<feature type="domain" description="HTH araC/xylS-type" evidence="4">
    <location>
        <begin position="213"/>
        <end position="311"/>
    </location>
</feature>
<dbReference type="SMART" id="SM00342">
    <property type="entry name" value="HTH_ARAC"/>
    <property type="match status" value="1"/>
</dbReference>
<gene>
    <name evidence="5" type="ORF">EZJ58_1986</name>
</gene>
<keyword evidence="1" id="KW-0805">Transcription regulation</keyword>